<proteinExistence type="predicted"/>
<feature type="transmembrane region" description="Helical" evidence="1">
    <location>
        <begin position="328"/>
        <end position="346"/>
    </location>
</feature>
<organism evidence="2 3">
    <name type="scientific">Gallibacterium genomosp. 1</name>
    <dbReference type="NCBI Taxonomy" id="155515"/>
    <lineage>
        <taxon>Bacteria</taxon>
        <taxon>Pseudomonadati</taxon>
        <taxon>Pseudomonadota</taxon>
        <taxon>Gammaproteobacteria</taxon>
        <taxon>Pasteurellales</taxon>
        <taxon>Pasteurellaceae</taxon>
        <taxon>Gallibacterium</taxon>
    </lineage>
</organism>
<accession>A0A0A2Y5N1</accession>
<dbReference type="Proteomes" id="UP000030539">
    <property type="component" value="Unassembled WGS sequence"/>
</dbReference>
<feature type="transmembrane region" description="Helical" evidence="1">
    <location>
        <begin position="67"/>
        <end position="87"/>
    </location>
</feature>
<feature type="transmembrane region" description="Helical" evidence="1">
    <location>
        <begin position="7"/>
        <end position="32"/>
    </location>
</feature>
<sequence>MINKTLLLFYSNLIFFYFSDMALLMIILWFSYQVTQSSLLLAVILAISVIFPLIIRKFIKKWDLLHLSLRSLLKLRILVYLAIALIVPFFSHYIFTFIVISLFFGLLSLTLLSTYETENTKLVLRGMLTANLAARLMQTVIQAGAFAGAMIGTLLLDKFSFVFTILVISSLDIFICSIYYFFVENTREEISKKEIKIREKSISKQSIFICITLGFIGLHISTFNLTTPIFFQEIHHWNASDFGRASGFAGIGAFLAVFMPITNRKWFLPIGLIFFDLLFVMNTTLYLMPIFCFLLGFHINSLRIFLREKLILLAENDQQASYLGGLSASYYTLFQSIGSLIIGIVISKQFGLVSLAQWGLPFVAVLLLISFLIMGAYDE</sequence>
<gene>
    <name evidence="2" type="ORF">JP36_03095</name>
</gene>
<feature type="transmembrane region" description="Helical" evidence="1">
    <location>
        <begin position="136"/>
        <end position="155"/>
    </location>
</feature>
<comment type="caution">
    <text evidence="2">The sequence shown here is derived from an EMBL/GenBank/DDBJ whole genome shotgun (WGS) entry which is preliminary data.</text>
</comment>
<dbReference type="SUPFAM" id="SSF103473">
    <property type="entry name" value="MFS general substrate transporter"/>
    <property type="match status" value="1"/>
</dbReference>
<name>A0A0A2Y5N1_9PAST</name>
<feature type="transmembrane region" description="Helical" evidence="1">
    <location>
        <begin position="358"/>
        <end position="377"/>
    </location>
</feature>
<feature type="transmembrane region" description="Helical" evidence="1">
    <location>
        <begin position="161"/>
        <end position="182"/>
    </location>
</feature>
<evidence type="ECO:0000256" key="1">
    <source>
        <dbReference type="SAM" id="Phobius"/>
    </source>
</evidence>
<keyword evidence="1" id="KW-0812">Transmembrane</keyword>
<dbReference type="InterPro" id="IPR036259">
    <property type="entry name" value="MFS_trans_sf"/>
</dbReference>
<reference evidence="2 3" key="1">
    <citation type="submission" date="2014-08" db="EMBL/GenBank/DDBJ databases">
        <title>Chaperone-usher fimbriae in a diverse selection of Gallibacterium genomes.</title>
        <authorList>
            <person name="Kudirkiene E."/>
            <person name="Bager R.J."/>
            <person name="Johnson T.J."/>
            <person name="Bojesen A.M."/>
        </authorList>
    </citation>
    <scope>NUCLEOTIDE SEQUENCE [LARGE SCALE GENOMIC DNA]</scope>
    <source>
        <strain evidence="2 3">CCM5974</strain>
    </source>
</reference>
<feature type="transmembrane region" description="Helical" evidence="1">
    <location>
        <begin position="202"/>
        <end position="222"/>
    </location>
</feature>
<dbReference type="EMBL" id="JPXX01000008">
    <property type="protein sequence ID" value="KGQ38452.1"/>
    <property type="molecule type" value="Genomic_DNA"/>
</dbReference>
<feature type="transmembrane region" description="Helical" evidence="1">
    <location>
        <begin position="242"/>
        <end position="261"/>
    </location>
</feature>
<evidence type="ECO:0000313" key="2">
    <source>
        <dbReference type="EMBL" id="KGQ38452.1"/>
    </source>
</evidence>
<evidence type="ECO:0008006" key="4">
    <source>
        <dbReference type="Google" id="ProtNLM"/>
    </source>
</evidence>
<protein>
    <recommendedName>
        <fullName evidence="4">MFS transporter</fullName>
    </recommendedName>
</protein>
<keyword evidence="1" id="KW-1133">Transmembrane helix</keyword>
<feature type="transmembrane region" description="Helical" evidence="1">
    <location>
        <begin position="273"/>
        <end position="299"/>
    </location>
</feature>
<feature type="transmembrane region" description="Helical" evidence="1">
    <location>
        <begin position="93"/>
        <end position="115"/>
    </location>
</feature>
<feature type="transmembrane region" description="Helical" evidence="1">
    <location>
        <begin position="38"/>
        <end position="55"/>
    </location>
</feature>
<evidence type="ECO:0000313" key="3">
    <source>
        <dbReference type="Proteomes" id="UP000030539"/>
    </source>
</evidence>
<dbReference type="AlphaFoldDB" id="A0A0A2Y5N1"/>
<keyword evidence="1" id="KW-0472">Membrane</keyword>
<dbReference type="Gene3D" id="1.20.1250.20">
    <property type="entry name" value="MFS general substrate transporter like domains"/>
    <property type="match status" value="1"/>
</dbReference>